<feature type="compositionally biased region" description="Basic and acidic residues" evidence="1">
    <location>
        <begin position="109"/>
        <end position="128"/>
    </location>
</feature>
<keyword evidence="3" id="KW-1185">Reference proteome</keyword>
<proteinExistence type="predicted"/>
<organism evidence="2 3">
    <name type="scientific">Tilletiopsis washingtonensis</name>
    <dbReference type="NCBI Taxonomy" id="58919"/>
    <lineage>
        <taxon>Eukaryota</taxon>
        <taxon>Fungi</taxon>
        <taxon>Dikarya</taxon>
        <taxon>Basidiomycota</taxon>
        <taxon>Ustilaginomycotina</taxon>
        <taxon>Exobasidiomycetes</taxon>
        <taxon>Entylomatales</taxon>
        <taxon>Entylomatales incertae sedis</taxon>
        <taxon>Tilletiopsis</taxon>
    </lineage>
</organism>
<dbReference type="RefSeq" id="XP_025601448.1">
    <property type="nucleotide sequence ID" value="XM_025745639.1"/>
</dbReference>
<dbReference type="EMBL" id="KZ819283">
    <property type="protein sequence ID" value="PWO01170.1"/>
    <property type="molecule type" value="Genomic_DNA"/>
</dbReference>
<protein>
    <recommendedName>
        <fullName evidence="4">RRM domain-containing protein</fullName>
    </recommendedName>
</protein>
<accession>A0A316ZI41</accession>
<name>A0A316ZI41_9BASI</name>
<evidence type="ECO:0000313" key="3">
    <source>
        <dbReference type="Proteomes" id="UP000245946"/>
    </source>
</evidence>
<feature type="compositionally biased region" description="Basic and acidic residues" evidence="1">
    <location>
        <begin position="150"/>
        <end position="159"/>
    </location>
</feature>
<dbReference type="GeneID" id="37273183"/>
<evidence type="ECO:0008006" key="4">
    <source>
        <dbReference type="Google" id="ProtNLM"/>
    </source>
</evidence>
<feature type="region of interest" description="Disordered" evidence="1">
    <location>
        <begin position="215"/>
        <end position="239"/>
    </location>
</feature>
<evidence type="ECO:0000313" key="2">
    <source>
        <dbReference type="EMBL" id="PWO01170.1"/>
    </source>
</evidence>
<feature type="compositionally biased region" description="Low complexity" evidence="1">
    <location>
        <begin position="225"/>
        <end position="234"/>
    </location>
</feature>
<sequence>MSPTSAFSVPRRIVFITNVNLDWTEDQLRGSVYQHTSVHVNRMQRVMEGYFLDCDSSADAGTVAKGMTGRQMLRQGSPVSAVTLDADDRRAKALAYRFLPAPKTSQRGESSDRHSSYWDRRPEKERVPDAAPALAPRAHSSSYWDLTPSEPKDVAARRREERHRRGSQAPSSDLAQPYGDFALRPDAGALYRAHLPERWQAGLAAVPLTAAELARTAPPAHSPTRRPTPAAAPRSDSLFGHPQTHIRACHHLYAGGLAPECTWQDLKDFARIHCDKVGYATVLPGHHGAVRG</sequence>
<dbReference type="AlphaFoldDB" id="A0A316ZI41"/>
<feature type="region of interest" description="Disordered" evidence="1">
    <location>
        <begin position="97"/>
        <end position="179"/>
    </location>
</feature>
<evidence type="ECO:0000256" key="1">
    <source>
        <dbReference type="SAM" id="MobiDB-lite"/>
    </source>
</evidence>
<reference evidence="2 3" key="1">
    <citation type="journal article" date="2018" name="Mol. Biol. Evol.">
        <title>Broad Genomic Sampling Reveals a Smut Pathogenic Ancestry of the Fungal Clade Ustilaginomycotina.</title>
        <authorList>
            <person name="Kijpornyongpan T."/>
            <person name="Mondo S.J."/>
            <person name="Barry K."/>
            <person name="Sandor L."/>
            <person name="Lee J."/>
            <person name="Lipzen A."/>
            <person name="Pangilinan J."/>
            <person name="LaButti K."/>
            <person name="Hainaut M."/>
            <person name="Henrissat B."/>
            <person name="Grigoriev I.V."/>
            <person name="Spatafora J.W."/>
            <person name="Aime M.C."/>
        </authorList>
    </citation>
    <scope>NUCLEOTIDE SEQUENCE [LARGE SCALE GENOMIC DNA]</scope>
    <source>
        <strain evidence="2 3">MCA 4186</strain>
    </source>
</reference>
<gene>
    <name evidence="2" type="ORF">FA09DRAFT_4003</name>
</gene>
<dbReference type="Proteomes" id="UP000245946">
    <property type="component" value="Unassembled WGS sequence"/>
</dbReference>